<keyword evidence="3" id="KW-1185">Reference proteome</keyword>
<comment type="caution">
    <text evidence="2">The sequence shown here is derived from an EMBL/GenBank/DDBJ whole genome shotgun (WGS) entry which is preliminary data.</text>
</comment>
<evidence type="ECO:0000313" key="3">
    <source>
        <dbReference type="Proteomes" id="UP001500928"/>
    </source>
</evidence>
<reference evidence="3" key="1">
    <citation type="journal article" date="2019" name="Int. J. Syst. Evol. Microbiol.">
        <title>The Global Catalogue of Microorganisms (GCM) 10K type strain sequencing project: providing services to taxonomists for standard genome sequencing and annotation.</title>
        <authorList>
            <consortium name="The Broad Institute Genomics Platform"/>
            <consortium name="The Broad Institute Genome Sequencing Center for Infectious Disease"/>
            <person name="Wu L."/>
            <person name="Ma J."/>
        </authorList>
    </citation>
    <scope>NUCLEOTIDE SEQUENCE [LARGE SCALE GENOMIC DNA]</scope>
    <source>
        <strain evidence="3">JCM 17979</strain>
    </source>
</reference>
<evidence type="ECO:0000259" key="1">
    <source>
        <dbReference type="Pfam" id="PF09348"/>
    </source>
</evidence>
<gene>
    <name evidence="2" type="ORF">GCM10023200_42450</name>
</gene>
<name>A0ABP9BVN7_9PSEU</name>
<proteinExistence type="predicted"/>
<sequence length="225" mass="25197">MRITAHPAPDRGLREIAAYDLNYDPAETDGTGWHHDRVRHLLGDEDPGEPVPGGPFEIARGLVHDYEFAEPAIMHAYFHADAPLVGRDMLLEGRFLFLRFPMGVRVDVEVDEVRDRADGTRERSWGWSYRTLEHHLERGRLVYEVVKNLDTGRVEFVITGVSSRASITNPVIALGFGVFGRVTQKRFYRAAGHRLARLVAAISRGAERPVPRRIGPGDIVLAPTG</sequence>
<dbReference type="RefSeq" id="WP_345419899.1">
    <property type="nucleotide sequence ID" value="NZ_BAABHO010000039.1"/>
</dbReference>
<dbReference type="Pfam" id="PF09348">
    <property type="entry name" value="DUF1990"/>
    <property type="match status" value="1"/>
</dbReference>
<evidence type="ECO:0000313" key="2">
    <source>
        <dbReference type="EMBL" id="GAA4801137.1"/>
    </source>
</evidence>
<dbReference type="Proteomes" id="UP001500928">
    <property type="component" value="Unassembled WGS sequence"/>
</dbReference>
<organism evidence="2 3">
    <name type="scientific">Actinomycetospora chlora</name>
    <dbReference type="NCBI Taxonomy" id="663608"/>
    <lineage>
        <taxon>Bacteria</taxon>
        <taxon>Bacillati</taxon>
        <taxon>Actinomycetota</taxon>
        <taxon>Actinomycetes</taxon>
        <taxon>Pseudonocardiales</taxon>
        <taxon>Pseudonocardiaceae</taxon>
        <taxon>Actinomycetospora</taxon>
    </lineage>
</organism>
<accession>A0ABP9BVN7</accession>
<feature type="domain" description="DUF1990" evidence="1">
    <location>
        <begin position="29"/>
        <end position="192"/>
    </location>
</feature>
<dbReference type="InterPro" id="IPR018960">
    <property type="entry name" value="DUF1990"/>
</dbReference>
<protein>
    <recommendedName>
        <fullName evidence="1">DUF1990 domain-containing protein</fullName>
    </recommendedName>
</protein>
<dbReference type="EMBL" id="BAABHO010000039">
    <property type="protein sequence ID" value="GAA4801137.1"/>
    <property type="molecule type" value="Genomic_DNA"/>
</dbReference>